<dbReference type="PRINTS" id="PR01164">
    <property type="entry name" value="GAMMATUBULIN"/>
</dbReference>
<dbReference type="FunFam" id="3.40.50.1440:FF:000010">
    <property type="entry name" value="Tubulin gamma chain"/>
    <property type="match status" value="1"/>
</dbReference>
<evidence type="ECO:0000259" key="10">
    <source>
        <dbReference type="SMART" id="SM00864"/>
    </source>
</evidence>
<dbReference type="Gene3D" id="1.10.287.600">
    <property type="entry name" value="Helix hairpin bin"/>
    <property type="match status" value="1"/>
</dbReference>
<dbReference type="GO" id="GO:0098813">
    <property type="term" value="P:nuclear chromosome segregation"/>
    <property type="evidence" value="ECO:0007669"/>
    <property type="project" value="UniProtKB-ARBA"/>
</dbReference>
<proteinExistence type="inferred from homology"/>
<dbReference type="InterPro" id="IPR023123">
    <property type="entry name" value="Tubulin_C"/>
</dbReference>
<keyword evidence="13" id="KW-1185">Reference proteome</keyword>
<comment type="subunit">
    <text evidence="8">Interacts with Ote.</text>
</comment>
<evidence type="ECO:0000256" key="7">
    <source>
        <dbReference type="ARBA" id="ARBA00023212"/>
    </source>
</evidence>
<comment type="function">
    <text evidence="9">Tubulin is the major constituent of microtubules, protein filaments consisting of alpha- and beta-tubulin heterodimers. Gamma-tubulin is a key component of the gamma-tubulin ring complex (gTuRC) which mediates microtubule nucleation. The gTuRC regulates the minus-end nucleation of alpha-beta tubulin heterodimers that grow into microtubule protafilaments, a critical step in centrosome duplication and spindle formation.</text>
</comment>
<dbReference type="SUPFAM" id="SSF55307">
    <property type="entry name" value="Tubulin C-terminal domain-like"/>
    <property type="match status" value="1"/>
</dbReference>
<name>A0A1A9WX71_9MUSC</name>
<dbReference type="InterPro" id="IPR018316">
    <property type="entry name" value="Tubulin/FtsZ_2-layer-sand-dom"/>
</dbReference>
<feature type="domain" description="Tubulin/FtsZ 2-layer sandwich" evidence="11">
    <location>
        <begin position="249"/>
        <end position="394"/>
    </location>
</feature>
<dbReference type="SMART" id="SM00865">
    <property type="entry name" value="Tubulin_C"/>
    <property type="match status" value="1"/>
</dbReference>
<accession>A0A1A9WX71</accession>
<evidence type="ECO:0000256" key="4">
    <source>
        <dbReference type="ARBA" id="ARBA00022701"/>
    </source>
</evidence>
<evidence type="ECO:0000313" key="13">
    <source>
        <dbReference type="Proteomes" id="UP000091820"/>
    </source>
</evidence>
<evidence type="ECO:0000256" key="8">
    <source>
        <dbReference type="ARBA" id="ARBA00064654"/>
    </source>
</evidence>
<keyword evidence="7" id="KW-0206">Cytoskeleton</keyword>
<dbReference type="GO" id="GO:0005819">
    <property type="term" value="C:spindle"/>
    <property type="evidence" value="ECO:0007669"/>
    <property type="project" value="UniProtKB-ARBA"/>
</dbReference>
<comment type="subcellular location">
    <subcellularLocation>
        <location evidence="1">Cytoplasm</location>
        <location evidence="1">Cytoskeleton</location>
        <location evidence="1">Microtubule organizing center</location>
    </subcellularLocation>
</comment>
<dbReference type="AlphaFoldDB" id="A0A1A9WX71"/>
<dbReference type="InterPro" id="IPR008280">
    <property type="entry name" value="Tub_FtsZ_C"/>
</dbReference>
<dbReference type="EnsemblMetazoa" id="GBRI035711-RA">
    <property type="protein sequence ID" value="GBRI035711-PA"/>
    <property type="gene ID" value="GBRI035711"/>
</dbReference>
<dbReference type="Proteomes" id="UP000091820">
    <property type="component" value="Unassembled WGS sequence"/>
</dbReference>
<sequence length="456" mass="51330">MPSEIITLQLGQCGNQIGFEFWKRLCLEHGISPSGVLEDFATDGADRKDVFFYQADDDHYIPRAVLLDLEPRVIHTIMSSPYAKLYNPENVYLSKHGGGAGNNWASGYSQGEKLQEEIFDIIDREADGSDSLEGFVLCHSIAGGTGSGMGSYIMERLSDRFPKKLIQTYSVFPNQDEISDVVVQPYNSLLTLRRLTSCADCVVVLDNTALNRIATDRLHIQNPSFSQINTLVSTIMSVSTTTLRYPSYMNNNLIGLTAPLIPTPQLHFLMTGYTPLTTDNDQTVNVRKTTVLDVMRRLLQPKNMMVSTGSDKTNHHCYISILNIIQGEVDPTQVHKSLQRIRERKLAQFIPWGPTSIQVALSRSSPYVQSSHRVSGLMLANHTSICSLFERALGQYDKLKKRGAFLDQFRREEIFKDDLSELDDSRDVVDCLVQEYEAATQPNYLQWSAKKGQQEQ</sequence>
<keyword evidence="5 9" id="KW-0547">Nucleotide-binding</keyword>
<dbReference type="GO" id="GO:0000280">
    <property type="term" value="P:nuclear division"/>
    <property type="evidence" value="ECO:0007669"/>
    <property type="project" value="UniProtKB-ARBA"/>
</dbReference>
<evidence type="ECO:0000256" key="9">
    <source>
        <dbReference type="RuleBase" id="RU000352"/>
    </source>
</evidence>
<dbReference type="STRING" id="37001.A0A1A9WX71"/>
<keyword evidence="3" id="KW-0963">Cytoplasm</keyword>
<dbReference type="InterPro" id="IPR002454">
    <property type="entry name" value="Gamma_tubulin"/>
</dbReference>
<dbReference type="FunFam" id="1.10.287.600:FF:000004">
    <property type="entry name" value="Tubulin gamma chain"/>
    <property type="match status" value="1"/>
</dbReference>
<reference evidence="13" key="1">
    <citation type="submission" date="2014-03" db="EMBL/GenBank/DDBJ databases">
        <authorList>
            <person name="Aksoy S."/>
            <person name="Warren W."/>
            <person name="Wilson R.K."/>
        </authorList>
    </citation>
    <scope>NUCLEOTIDE SEQUENCE [LARGE SCALE GENOMIC DNA]</scope>
    <source>
        <strain evidence="13">IAEA</strain>
    </source>
</reference>
<dbReference type="PRINTS" id="PR01161">
    <property type="entry name" value="TUBULIN"/>
</dbReference>
<dbReference type="GO" id="GO:0000931">
    <property type="term" value="C:gamma-tubulin ring complex"/>
    <property type="evidence" value="ECO:0007669"/>
    <property type="project" value="UniProtKB-ARBA"/>
</dbReference>
<evidence type="ECO:0000256" key="5">
    <source>
        <dbReference type="ARBA" id="ARBA00022741"/>
    </source>
</evidence>
<comment type="similarity">
    <text evidence="2 9">Belongs to the tubulin family.</text>
</comment>
<dbReference type="PROSITE" id="PS00227">
    <property type="entry name" value="TUBULIN"/>
    <property type="match status" value="1"/>
</dbReference>
<dbReference type="GO" id="GO:0031122">
    <property type="term" value="P:cytoplasmic microtubule organization"/>
    <property type="evidence" value="ECO:0007669"/>
    <property type="project" value="InterPro"/>
</dbReference>
<evidence type="ECO:0000259" key="11">
    <source>
        <dbReference type="SMART" id="SM00865"/>
    </source>
</evidence>
<reference evidence="12" key="2">
    <citation type="submission" date="2020-05" db="UniProtKB">
        <authorList>
            <consortium name="EnsemblMetazoa"/>
        </authorList>
    </citation>
    <scope>IDENTIFICATION</scope>
    <source>
        <strain evidence="12">IAEA</strain>
    </source>
</reference>
<dbReference type="PANTHER" id="PTHR11588">
    <property type="entry name" value="TUBULIN"/>
    <property type="match status" value="1"/>
</dbReference>
<evidence type="ECO:0000256" key="6">
    <source>
        <dbReference type="ARBA" id="ARBA00023134"/>
    </source>
</evidence>
<evidence type="ECO:0000256" key="2">
    <source>
        <dbReference type="ARBA" id="ARBA00009636"/>
    </source>
</evidence>
<dbReference type="Pfam" id="PF03953">
    <property type="entry name" value="Tubulin_C"/>
    <property type="match status" value="1"/>
</dbReference>
<dbReference type="SMART" id="SM00864">
    <property type="entry name" value="Tubulin"/>
    <property type="match status" value="1"/>
</dbReference>
<dbReference type="CDD" id="cd02188">
    <property type="entry name" value="gamma_tubulin"/>
    <property type="match status" value="1"/>
</dbReference>
<dbReference type="SUPFAM" id="SSF52490">
    <property type="entry name" value="Tubulin nucleotide-binding domain-like"/>
    <property type="match status" value="1"/>
</dbReference>
<dbReference type="VEuPathDB" id="VectorBase:GBRI035711"/>
<feature type="domain" description="Tubulin/FtsZ GTPase" evidence="10">
    <location>
        <begin position="48"/>
        <end position="247"/>
    </location>
</feature>
<dbReference type="Pfam" id="PF00091">
    <property type="entry name" value="Tubulin"/>
    <property type="match status" value="1"/>
</dbReference>
<dbReference type="InterPro" id="IPR003008">
    <property type="entry name" value="Tubulin_FtsZ_GTPase"/>
</dbReference>
<dbReference type="InterPro" id="IPR037103">
    <property type="entry name" value="Tubulin/FtsZ-like_C"/>
</dbReference>
<keyword evidence="6 9" id="KW-0342">GTP-binding</keyword>
<dbReference type="InterPro" id="IPR036525">
    <property type="entry name" value="Tubulin/FtsZ_GTPase_sf"/>
</dbReference>
<dbReference type="Gene3D" id="3.40.50.1440">
    <property type="entry name" value="Tubulin/FtsZ, GTPase domain"/>
    <property type="match status" value="1"/>
</dbReference>
<dbReference type="Gene3D" id="3.30.1330.20">
    <property type="entry name" value="Tubulin/FtsZ, C-terminal domain"/>
    <property type="match status" value="1"/>
</dbReference>
<dbReference type="GO" id="GO:0005525">
    <property type="term" value="F:GTP binding"/>
    <property type="evidence" value="ECO:0007669"/>
    <property type="project" value="UniProtKB-UniRule"/>
</dbReference>
<evidence type="ECO:0000256" key="1">
    <source>
        <dbReference type="ARBA" id="ARBA00004267"/>
    </source>
</evidence>
<protein>
    <recommendedName>
        <fullName evidence="9">Tubulin gamma chain</fullName>
    </recommendedName>
</protein>
<dbReference type="InterPro" id="IPR000217">
    <property type="entry name" value="Tubulin"/>
</dbReference>
<organism evidence="12 13">
    <name type="scientific">Glossina brevipalpis</name>
    <dbReference type="NCBI Taxonomy" id="37001"/>
    <lineage>
        <taxon>Eukaryota</taxon>
        <taxon>Metazoa</taxon>
        <taxon>Ecdysozoa</taxon>
        <taxon>Arthropoda</taxon>
        <taxon>Hexapoda</taxon>
        <taxon>Insecta</taxon>
        <taxon>Pterygota</taxon>
        <taxon>Neoptera</taxon>
        <taxon>Endopterygota</taxon>
        <taxon>Diptera</taxon>
        <taxon>Brachycera</taxon>
        <taxon>Muscomorpha</taxon>
        <taxon>Hippoboscoidea</taxon>
        <taxon>Glossinidae</taxon>
        <taxon>Glossina</taxon>
    </lineage>
</organism>
<dbReference type="GO" id="GO:0005737">
    <property type="term" value="C:cytoplasm"/>
    <property type="evidence" value="ECO:0007669"/>
    <property type="project" value="UniProtKB-ARBA"/>
</dbReference>
<dbReference type="GO" id="GO:0007020">
    <property type="term" value="P:microtubule nucleation"/>
    <property type="evidence" value="ECO:0007669"/>
    <property type="project" value="InterPro"/>
</dbReference>
<dbReference type="InterPro" id="IPR017975">
    <property type="entry name" value="Tubulin_CS"/>
</dbReference>
<evidence type="ECO:0000256" key="3">
    <source>
        <dbReference type="ARBA" id="ARBA00022490"/>
    </source>
</evidence>
<evidence type="ECO:0000313" key="12">
    <source>
        <dbReference type="EnsemblMetazoa" id="GBRI035711-PA"/>
    </source>
</evidence>
<dbReference type="GO" id="GO:0005813">
    <property type="term" value="C:centrosome"/>
    <property type="evidence" value="ECO:0007669"/>
    <property type="project" value="UniProtKB-ARBA"/>
</dbReference>
<keyword evidence="4 9" id="KW-0493">Microtubule</keyword>
<dbReference type="GO" id="GO:0005874">
    <property type="term" value="C:microtubule"/>
    <property type="evidence" value="ECO:0007669"/>
    <property type="project" value="UniProtKB-KW"/>
</dbReference>
<dbReference type="FunFam" id="3.30.1330.20:FF:000003">
    <property type="entry name" value="Tubulin gamma chain"/>
    <property type="match status" value="1"/>
</dbReference>